<dbReference type="PANTHER" id="PTHR39176:SF1">
    <property type="entry name" value="PERIPLASMIC PROTEIN"/>
    <property type="match status" value="1"/>
</dbReference>
<keyword evidence="1" id="KW-0732">Signal</keyword>
<gene>
    <name evidence="3" type="ORF">DFP86_101246</name>
</gene>
<dbReference type="EMBL" id="SNZP01000001">
    <property type="protein sequence ID" value="TDR82856.1"/>
    <property type="molecule type" value="Genomic_DNA"/>
</dbReference>
<dbReference type="PANTHER" id="PTHR39176">
    <property type="entry name" value="PERIPLASMIC PROTEIN-RELATED"/>
    <property type="match status" value="1"/>
</dbReference>
<dbReference type="Proteomes" id="UP000295611">
    <property type="component" value="Unassembled WGS sequence"/>
</dbReference>
<dbReference type="RefSeq" id="WP_133678178.1">
    <property type="nucleotide sequence ID" value="NZ_SNZP01000001.1"/>
</dbReference>
<feature type="chain" id="PRO_5020446330" evidence="1">
    <location>
        <begin position="19"/>
        <end position="124"/>
    </location>
</feature>
<dbReference type="OrthoDB" id="7340239at2"/>
<comment type="caution">
    <text evidence="3">The sequence shown here is derived from an EMBL/GenBank/DDBJ whole genome shotgun (WGS) entry which is preliminary data.</text>
</comment>
<dbReference type="AlphaFoldDB" id="A0A4R7BGK3"/>
<proteinExistence type="predicted"/>
<sequence length="124" mass="13933">MKSLLMAALLVCSTAALANSACDKPKNDFDGLYCLNKVYQQADKDLGTTYGELHNRLDADGKKMLKTGELAWMRERNGNCSYSDQRGFYVNLDCATRMTTDRLQFLQARLRECQSAGCMNSKLQ</sequence>
<dbReference type="Gene3D" id="1.20.1270.180">
    <property type="match status" value="1"/>
</dbReference>
<protein>
    <submittedName>
        <fullName evidence="3">Uncharacterized protein YecT (DUF1311 family)</fullName>
    </submittedName>
</protein>
<evidence type="ECO:0000256" key="1">
    <source>
        <dbReference type="SAM" id="SignalP"/>
    </source>
</evidence>
<evidence type="ECO:0000313" key="3">
    <source>
        <dbReference type="EMBL" id="TDR82856.1"/>
    </source>
</evidence>
<reference evidence="3 4" key="1">
    <citation type="submission" date="2019-03" db="EMBL/GenBank/DDBJ databases">
        <title>Genomic Encyclopedia of Type Strains, Phase III (KMG-III): the genomes of soil and plant-associated and newly described type strains.</title>
        <authorList>
            <person name="Whitman W."/>
        </authorList>
    </citation>
    <scope>NUCLEOTIDE SEQUENCE [LARGE SCALE GENOMIC DNA]</scope>
    <source>
        <strain evidence="3 4">CECT 8976</strain>
    </source>
</reference>
<organism evidence="3 4">
    <name type="scientific">Paludibacterium purpuratum</name>
    <dbReference type="NCBI Taxonomy" id="1144873"/>
    <lineage>
        <taxon>Bacteria</taxon>
        <taxon>Pseudomonadati</taxon>
        <taxon>Pseudomonadota</taxon>
        <taxon>Betaproteobacteria</taxon>
        <taxon>Neisseriales</taxon>
        <taxon>Chromobacteriaceae</taxon>
        <taxon>Paludibacterium</taxon>
    </lineage>
</organism>
<feature type="signal peptide" evidence="1">
    <location>
        <begin position="1"/>
        <end position="18"/>
    </location>
</feature>
<feature type="domain" description="Lysozyme inhibitor LprI-like N-terminal" evidence="2">
    <location>
        <begin position="28"/>
        <end position="106"/>
    </location>
</feature>
<keyword evidence="4" id="KW-1185">Reference proteome</keyword>
<evidence type="ECO:0000259" key="2">
    <source>
        <dbReference type="Pfam" id="PF07007"/>
    </source>
</evidence>
<evidence type="ECO:0000313" key="4">
    <source>
        <dbReference type="Proteomes" id="UP000295611"/>
    </source>
</evidence>
<name>A0A4R7BGK3_9NEIS</name>
<dbReference type="InterPro" id="IPR009739">
    <property type="entry name" value="LprI-like_N"/>
</dbReference>
<dbReference type="Pfam" id="PF07007">
    <property type="entry name" value="LprI"/>
    <property type="match status" value="1"/>
</dbReference>
<accession>A0A4R7BGK3</accession>